<name>A0A9Q1HK58_HOLLE</name>
<comment type="caution">
    <text evidence="1">The sequence shown here is derived from an EMBL/GenBank/DDBJ whole genome shotgun (WGS) entry which is preliminary data.</text>
</comment>
<proteinExistence type="predicted"/>
<dbReference type="AlphaFoldDB" id="A0A9Q1HK58"/>
<dbReference type="Proteomes" id="UP001152320">
    <property type="component" value="Chromosome 1"/>
</dbReference>
<dbReference type="Gene3D" id="2.20.70.10">
    <property type="match status" value="1"/>
</dbReference>
<evidence type="ECO:0000313" key="1">
    <source>
        <dbReference type="EMBL" id="KAJ8050159.1"/>
    </source>
</evidence>
<organism evidence="1 2">
    <name type="scientific">Holothuria leucospilota</name>
    <name type="common">Black long sea cucumber</name>
    <name type="synonym">Mertensiothuria leucospilota</name>
    <dbReference type="NCBI Taxonomy" id="206669"/>
    <lineage>
        <taxon>Eukaryota</taxon>
        <taxon>Metazoa</taxon>
        <taxon>Echinodermata</taxon>
        <taxon>Eleutherozoa</taxon>
        <taxon>Echinozoa</taxon>
        <taxon>Holothuroidea</taxon>
        <taxon>Aspidochirotacea</taxon>
        <taxon>Aspidochirotida</taxon>
        <taxon>Holothuriidae</taxon>
        <taxon>Holothuria</taxon>
    </lineage>
</organism>
<keyword evidence="2" id="KW-1185">Reference proteome</keyword>
<dbReference type="EMBL" id="JAIZAY010000001">
    <property type="protein sequence ID" value="KAJ8050159.1"/>
    <property type="molecule type" value="Genomic_DNA"/>
</dbReference>
<reference evidence="1" key="1">
    <citation type="submission" date="2021-10" db="EMBL/GenBank/DDBJ databases">
        <title>Tropical sea cucumber genome reveals ecological adaptation and Cuvierian tubules defense mechanism.</title>
        <authorList>
            <person name="Chen T."/>
        </authorList>
    </citation>
    <scope>NUCLEOTIDE SEQUENCE</scope>
    <source>
        <strain evidence="1">Nanhai2018</strain>
        <tissue evidence="1">Muscle</tissue>
    </source>
</reference>
<gene>
    <name evidence="1" type="ORF">HOLleu_03254</name>
</gene>
<sequence length="138" mass="15769">MDDNQTFPQIPDELYNAGWRVHYSLENNKPYFVNEETKMRADTLPTLVNNPSTSNVTLFENAVIDLTRESPLPDFTGDIPSFYSERKQCAESLSSMGVLKTCEPRLFKKRSGRVRQTLPAAHERSYDQVPIGRLLMAI</sequence>
<accession>A0A9Q1HK58</accession>
<evidence type="ECO:0000313" key="2">
    <source>
        <dbReference type="Proteomes" id="UP001152320"/>
    </source>
</evidence>
<protein>
    <submittedName>
        <fullName evidence="1">Uncharacterized protein</fullName>
    </submittedName>
</protein>